<dbReference type="RefSeq" id="WP_069858687.1">
    <property type="nucleotide sequence ID" value="NZ_BDFE01000015.1"/>
</dbReference>
<evidence type="ECO:0008006" key="4">
    <source>
        <dbReference type="Google" id="ProtNLM"/>
    </source>
</evidence>
<protein>
    <recommendedName>
        <fullName evidence="4">Secondary thiamine-phosphate synthase enzyme</fullName>
    </recommendedName>
</protein>
<proteinExistence type="inferred from homology"/>
<dbReference type="Gene3D" id="2.60.120.460">
    <property type="entry name" value="YjbQ-like"/>
    <property type="match status" value="1"/>
</dbReference>
<dbReference type="PANTHER" id="PTHR30615">
    <property type="entry name" value="UNCHARACTERIZED PROTEIN YJBQ-RELATED"/>
    <property type="match status" value="1"/>
</dbReference>
<dbReference type="Proteomes" id="UP000095200">
    <property type="component" value="Unassembled WGS sequence"/>
</dbReference>
<keyword evidence="3" id="KW-1185">Reference proteome</keyword>
<comment type="caution">
    <text evidence="2">The sequence shown here is derived from an EMBL/GenBank/DDBJ whole genome shotgun (WGS) entry which is preliminary data.</text>
</comment>
<reference evidence="3" key="1">
    <citation type="submission" date="2016-06" db="EMBL/GenBank/DDBJ databases">
        <title>Draft genome sequence of Desulfoplanes formicivorans strain Pf12B.</title>
        <authorList>
            <person name="Watanabe M."/>
            <person name="Kojima H."/>
            <person name="Fukui M."/>
        </authorList>
    </citation>
    <scope>NUCLEOTIDE SEQUENCE [LARGE SCALE GENOMIC DNA]</scope>
    <source>
        <strain evidence="3">Pf12B</strain>
    </source>
</reference>
<evidence type="ECO:0000256" key="1">
    <source>
        <dbReference type="ARBA" id="ARBA00005534"/>
    </source>
</evidence>
<name>A0A194AJD4_9BACT</name>
<dbReference type="Pfam" id="PF01894">
    <property type="entry name" value="YjbQ"/>
    <property type="match status" value="1"/>
</dbReference>
<accession>A0A194AJD4</accession>
<dbReference type="PIRSF" id="PIRSF004681">
    <property type="entry name" value="UCP004681"/>
    <property type="match status" value="1"/>
</dbReference>
<dbReference type="SUPFAM" id="SSF111038">
    <property type="entry name" value="YjbQ-like"/>
    <property type="match status" value="1"/>
</dbReference>
<dbReference type="EMBL" id="BDFE01000015">
    <property type="protein sequence ID" value="GAU08859.1"/>
    <property type="molecule type" value="Genomic_DNA"/>
</dbReference>
<dbReference type="PROSITE" id="PS01314">
    <property type="entry name" value="UPF0047"/>
    <property type="match status" value="1"/>
</dbReference>
<organism evidence="2 3">
    <name type="scientific">Desulfoplanes formicivorans</name>
    <dbReference type="NCBI Taxonomy" id="1592317"/>
    <lineage>
        <taxon>Bacteria</taxon>
        <taxon>Pseudomonadati</taxon>
        <taxon>Thermodesulfobacteriota</taxon>
        <taxon>Desulfovibrionia</taxon>
        <taxon>Desulfovibrionales</taxon>
        <taxon>Desulfoplanaceae</taxon>
        <taxon>Desulfoplanes</taxon>
    </lineage>
</organism>
<evidence type="ECO:0000313" key="2">
    <source>
        <dbReference type="EMBL" id="GAU08859.1"/>
    </source>
</evidence>
<gene>
    <name evidence="2" type="ORF">DPF_1576</name>
</gene>
<dbReference type="PANTHER" id="PTHR30615:SF8">
    <property type="entry name" value="UPF0047 PROTEIN C4A8.02C"/>
    <property type="match status" value="1"/>
</dbReference>
<dbReference type="InterPro" id="IPR001602">
    <property type="entry name" value="UPF0047_YjbQ-like"/>
</dbReference>
<dbReference type="AlphaFoldDB" id="A0A194AJD4"/>
<dbReference type="NCBIfam" id="TIGR00149">
    <property type="entry name" value="TIGR00149_YjbQ"/>
    <property type="match status" value="1"/>
</dbReference>
<dbReference type="InterPro" id="IPR035917">
    <property type="entry name" value="YjbQ-like_sf"/>
</dbReference>
<comment type="similarity">
    <text evidence="1">Belongs to the UPF0047 family.</text>
</comment>
<dbReference type="OrthoDB" id="9801725at2"/>
<dbReference type="STRING" id="1592317.DPF_1576"/>
<sequence>MDTICVRTRQRETLQDITPLVEEYLATHACTRGVLTLYSPHTTCAVTINEGCDPDVARDMMQTLGRLVPRQGDYRHAEGNSDAHVKTSLVGSSQQLLVEGGTLCLGTWQRVFLAEFDGPRARTLWVMWMGA</sequence>
<evidence type="ECO:0000313" key="3">
    <source>
        <dbReference type="Proteomes" id="UP000095200"/>
    </source>
</evidence>